<dbReference type="PROSITE" id="PS00107">
    <property type="entry name" value="PROTEIN_KINASE_ATP"/>
    <property type="match status" value="1"/>
</dbReference>
<dbReference type="InterPro" id="IPR017441">
    <property type="entry name" value="Protein_kinase_ATP_BS"/>
</dbReference>
<feature type="binding site" evidence="11">
    <location>
        <position position="54"/>
    </location>
    <ligand>
        <name>ATP</name>
        <dbReference type="ChEBI" id="CHEBI:30616"/>
    </ligand>
</feature>
<protein>
    <recommendedName>
        <fullName evidence="3">mitogen-activated protein kinase</fullName>
        <ecNumber evidence="3">2.7.11.24</ecNumber>
    </recommendedName>
</protein>
<name>A0A8C5R7J1_9ANUR</name>
<evidence type="ECO:0000256" key="9">
    <source>
        <dbReference type="ARBA" id="ARBA00022840"/>
    </source>
</evidence>
<keyword evidence="7 11" id="KW-0547">Nucleotide-binding</keyword>
<dbReference type="GO" id="GO:0004707">
    <property type="term" value="F:MAP kinase activity"/>
    <property type="evidence" value="ECO:0007669"/>
    <property type="project" value="UniProtKB-EC"/>
</dbReference>
<dbReference type="GO" id="GO:0005524">
    <property type="term" value="F:ATP binding"/>
    <property type="evidence" value="ECO:0007669"/>
    <property type="project" value="UniProtKB-UniRule"/>
</dbReference>
<keyword evidence="10" id="KW-0346">Stress response</keyword>
<dbReference type="Pfam" id="PF00069">
    <property type="entry name" value="Pkinase"/>
    <property type="match status" value="1"/>
</dbReference>
<reference evidence="13" key="1">
    <citation type="submission" date="2025-08" db="UniProtKB">
        <authorList>
            <consortium name="Ensembl"/>
        </authorList>
    </citation>
    <scope>IDENTIFICATION</scope>
</reference>
<evidence type="ECO:0000256" key="6">
    <source>
        <dbReference type="ARBA" id="ARBA00022679"/>
    </source>
</evidence>
<dbReference type="PANTHER" id="PTHR24055">
    <property type="entry name" value="MITOGEN-ACTIVATED PROTEIN KINASE"/>
    <property type="match status" value="1"/>
</dbReference>
<organism evidence="13 14">
    <name type="scientific">Leptobrachium leishanense</name>
    <name type="common">Leishan spiny toad</name>
    <dbReference type="NCBI Taxonomy" id="445787"/>
    <lineage>
        <taxon>Eukaryota</taxon>
        <taxon>Metazoa</taxon>
        <taxon>Chordata</taxon>
        <taxon>Craniata</taxon>
        <taxon>Vertebrata</taxon>
        <taxon>Euteleostomi</taxon>
        <taxon>Amphibia</taxon>
        <taxon>Batrachia</taxon>
        <taxon>Anura</taxon>
        <taxon>Pelobatoidea</taxon>
        <taxon>Megophryidae</taxon>
        <taxon>Leptobrachium</taxon>
    </lineage>
</organism>
<dbReference type="AlphaFoldDB" id="A0A8C5R7J1"/>
<dbReference type="EC" id="2.7.11.24" evidence="3"/>
<evidence type="ECO:0000256" key="11">
    <source>
        <dbReference type="PROSITE-ProRule" id="PRU10141"/>
    </source>
</evidence>
<evidence type="ECO:0000256" key="5">
    <source>
        <dbReference type="ARBA" id="ARBA00022553"/>
    </source>
</evidence>
<dbReference type="Ensembl" id="ENSLLET00000049927.1">
    <property type="protein sequence ID" value="ENSLLEP00000048044.1"/>
    <property type="gene ID" value="ENSLLEG00000030286.1"/>
</dbReference>
<evidence type="ECO:0000256" key="4">
    <source>
        <dbReference type="ARBA" id="ARBA00022527"/>
    </source>
</evidence>
<reference evidence="13" key="2">
    <citation type="submission" date="2025-09" db="UniProtKB">
        <authorList>
            <consortium name="Ensembl"/>
        </authorList>
    </citation>
    <scope>IDENTIFICATION</scope>
</reference>
<evidence type="ECO:0000256" key="8">
    <source>
        <dbReference type="ARBA" id="ARBA00022777"/>
    </source>
</evidence>
<evidence type="ECO:0000256" key="3">
    <source>
        <dbReference type="ARBA" id="ARBA00012411"/>
    </source>
</evidence>
<proteinExistence type="inferred from homology"/>
<keyword evidence="6" id="KW-0808">Transferase</keyword>
<comment type="cofactor">
    <cofactor evidence="1">
        <name>Mg(2+)</name>
        <dbReference type="ChEBI" id="CHEBI:18420"/>
    </cofactor>
</comment>
<keyword evidence="4" id="KW-0723">Serine/threonine-protein kinase</keyword>
<dbReference type="InterPro" id="IPR011009">
    <property type="entry name" value="Kinase-like_dom_sf"/>
</dbReference>
<dbReference type="FunFam" id="3.30.200.20:FF:000769">
    <property type="entry name" value="Mitogen-activated protein kinase 14"/>
    <property type="match status" value="1"/>
</dbReference>
<dbReference type="Gene3D" id="3.30.200.20">
    <property type="entry name" value="Phosphorylase Kinase, domain 1"/>
    <property type="match status" value="1"/>
</dbReference>
<dbReference type="GeneTree" id="ENSGT00940000166426"/>
<keyword evidence="8" id="KW-0418">Kinase</keyword>
<evidence type="ECO:0000256" key="1">
    <source>
        <dbReference type="ARBA" id="ARBA00001946"/>
    </source>
</evidence>
<comment type="similarity">
    <text evidence="2">Belongs to the protein kinase superfamily. CMGC Ser/Thr protein kinase family. MAP kinase subfamily.</text>
</comment>
<feature type="domain" description="Protein kinase" evidence="12">
    <location>
        <begin position="22"/>
        <end position="102"/>
    </location>
</feature>
<evidence type="ECO:0000256" key="10">
    <source>
        <dbReference type="ARBA" id="ARBA00023016"/>
    </source>
</evidence>
<evidence type="ECO:0000256" key="7">
    <source>
        <dbReference type="ARBA" id="ARBA00022741"/>
    </source>
</evidence>
<evidence type="ECO:0000256" key="2">
    <source>
        <dbReference type="ARBA" id="ARBA00008832"/>
    </source>
</evidence>
<accession>A0A8C5R7J1</accession>
<dbReference type="PROSITE" id="PS50011">
    <property type="entry name" value="PROTEIN_KINASE_DOM"/>
    <property type="match status" value="1"/>
</dbReference>
<evidence type="ECO:0000259" key="12">
    <source>
        <dbReference type="PROSITE" id="PS50011"/>
    </source>
</evidence>
<dbReference type="InterPro" id="IPR000719">
    <property type="entry name" value="Prot_kinase_dom"/>
</dbReference>
<keyword evidence="5" id="KW-0597">Phosphoprotein</keyword>
<dbReference type="Proteomes" id="UP000694569">
    <property type="component" value="Unplaced"/>
</dbReference>
<keyword evidence="14" id="KW-1185">Reference proteome</keyword>
<evidence type="ECO:0000313" key="13">
    <source>
        <dbReference type="Ensembl" id="ENSLLEP00000048044.1"/>
    </source>
</evidence>
<sequence length="102" mass="11914">MVTKGFYRQDINKTKWEVPQRYKQLKDIGSGAYGTVCSARDVRSRTGETVAIKKLIRPFQSKVHAKRAYRELRLLKNMNHENVISLINVFTPDESMEHFQTL</sequence>
<evidence type="ECO:0000313" key="14">
    <source>
        <dbReference type="Proteomes" id="UP000694569"/>
    </source>
</evidence>
<keyword evidence="9 11" id="KW-0067">ATP-binding</keyword>
<dbReference type="InterPro" id="IPR050117">
    <property type="entry name" value="MAPK"/>
</dbReference>
<dbReference type="SUPFAM" id="SSF56112">
    <property type="entry name" value="Protein kinase-like (PK-like)"/>
    <property type="match status" value="1"/>
</dbReference>